<proteinExistence type="predicted"/>
<sequence length="45" mass="4937">MTGGELIEFIRWLIKRSRVTAGYPVFGLLLFQTEVCLHGAGLDAG</sequence>
<evidence type="ECO:0000313" key="1">
    <source>
        <dbReference type="EMBL" id="OTA19985.1"/>
    </source>
</evidence>
<accession>A0A1Y2SMF4</accession>
<reference evidence="1 2" key="1">
    <citation type="submission" date="2017-01" db="EMBL/GenBank/DDBJ databases">
        <title>Deconstructing symbiosis and pathogenesis requirements using a combined genomic-metabolomic approach.</title>
        <authorList>
            <person name="Tobias N.J."/>
            <person name="Wolff H."/>
            <person name="Djahanschiri B."/>
            <person name="Ebersberger I."/>
            <person name="Bode H.B."/>
        </authorList>
    </citation>
    <scope>NUCLEOTIDE SEQUENCE [LARGE SCALE GENOMIC DNA]</scope>
    <source>
        <strain evidence="1 2">DSM 4764</strain>
    </source>
</reference>
<dbReference type="Proteomes" id="UP000194204">
    <property type="component" value="Unassembled WGS sequence"/>
</dbReference>
<dbReference type="AlphaFoldDB" id="A0A1Y2SMF4"/>
<dbReference type="EMBL" id="MUBK01000013">
    <property type="protein sequence ID" value="OTA19985.1"/>
    <property type="molecule type" value="Genomic_DNA"/>
</dbReference>
<evidence type="ECO:0000313" key="2">
    <source>
        <dbReference type="Proteomes" id="UP000194204"/>
    </source>
</evidence>
<keyword evidence="2" id="KW-1185">Reference proteome</keyword>
<protein>
    <submittedName>
        <fullName evidence="1">Uncharacterized protein</fullName>
    </submittedName>
</protein>
<organism evidence="1 2">
    <name type="scientific">Xenorhabdus beddingii</name>
    <dbReference type="NCBI Taxonomy" id="40578"/>
    <lineage>
        <taxon>Bacteria</taxon>
        <taxon>Pseudomonadati</taxon>
        <taxon>Pseudomonadota</taxon>
        <taxon>Gammaproteobacteria</taxon>
        <taxon>Enterobacterales</taxon>
        <taxon>Morganellaceae</taxon>
        <taxon>Xenorhabdus</taxon>
    </lineage>
</organism>
<gene>
    <name evidence="1" type="ORF">Xbed_01916</name>
</gene>
<comment type="caution">
    <text evidence="1">The sequence shown here is derived from an EMBL/GenBank/DDBJ whole genome shotgun (WGS) entry which is preliminary data.</text>
</comment>
<name>A0A1Y2SMF4_9GAMM</name>